<protein>
    <recommendedName>
        <fullName evidence="2">DUF4352 domain-containing protein</fullName>
    </recommendedName>
</protein>
<name>A0A1M5XTA7_9CLOT</name>
<feature type="region of interest" description="Disordered" evidence="1">
    <location>
        <begin position="53"/>
        <end position="85"/>
    </location>
</feature>
<gene>
    <name evidence="3" type="ORF">SAMN02745196_02441</name>
</gene>
<evidence type="ECO:0000313" key="4">
    <source>
        <dbReference type="Proteomes" id="UP000184526"/>
    </source>
</evidence>
<evidence type="ECO:0000313" key="3">
    <source>
        <dbReference type="EMBL" id="SHI02748.1"/>
    </source>
</evidence>
<feature type="domain" description="DUF4352" evidence="2">
    <location>
        <begin position="95"/>
        <end position="202"/>
    </location>
</feature>
<keyword evidence="4" id="KW-1185">Reference proteome</keyword>
<dbReference type="InterPro" id="IPR029051">
    <property type="entry name" value="DUF4352"/>
</dbReference>
<dbReference type="Pfam" id="PF11611">
    <property type="entry name" value="DUF4352"/>
    <property type="match status" value="1"/>
</dbReference>
<dbReference type="AlphaFoldDB" id="A0A1M5XTA7"/>
<dbReference type="EMBL" id="FQXP01000009">
    <property type="protein sequence ID" value="SHI02748.1"/>
    <property type="molecule type" value="Genomic_DNA"/>
</dbReference>
<sequence>MIKDKIKSIVKSKIFVGVLCFILGGVVLGGPSGIDITEERYNQLLEMEKVALGKTNQNSDDKSNNANNNDKPEEKKENKPFAPGETAYLSSDKGVNLMSLTINSAKLIDDRNKFSDKKADKVVEIEYTYENIGFDENLQIFDSNFKIYDKSGNALETYPAGGEKHSQAISKGKKCTANMSFALNDESNELEIEFYKNPLSKKANGVFTITAE</sequence>
<feature type="compositionally biased region" description="Basic and acidic residues" evidence="1">
    <location>
        <begin position="70"/>
        <end position="79"/>
    </location>
</feature>
<dbReference type="Proteomes" id="UP000184526">
    <property type="component" value="Unassembled WGS sequence"/>
</dbReference>
<dbReference type="OrthoDB" id="1908132at2"/>
<reference evidence="3 4" key="1">
    <citation type="submission" date="2016-11" db="EMBL/GenBank/DDBJ databases">
        <authorList>
            <person name="Jaros S."/>
            <person name="Januszkiewicz K."/>
            <person name="Wedrychowicz H."/>
        </authorList>
    </citation>
    <scope>NUCLEOTIDE SEQUENCE [LARGE SCALE GENOMIC DNA]</scope>
    <source>
        <strain evidence="3 4">DSM 3089</strain>
    </source>
</reference>
<accession>A0A1M5XTA7</accession>
<dbReference type="RefSeq" id="WP_072832289.1">
    <property type="nucleotide sequence ID" value="NZ_FQXP01000009.1"/>
</dbReference>
<evidence type="ECO:0000259" key="2">
    <source>
        <dbReference type="Pfam" id="PF11611"/>
    </source>
</evidence>
<proteinExistence type="predicted"/>
<evidence type="ECO:0000256" key="1">
    <source>
        <dbReference type="SAM" id="MobiDB-lite"/>
    </source>
</evidence>
<organism evidence="3 4">
    <name type="scientific">Clostridium collagenovorans DSM 3089</name>
    <dbReference type="NCBI Taxonomy" id="1121306"/>
    <lineage>
        <taxon>Bacteria</taxon>
        <taxon>Bacillati</taxon>
        <taxon>Bacillota</taxon>
        <taxon>Clostridia</taxon>
        <taxon>Eubacteriales</taxon>
        <taxon>Clostridiaceae</taxon>
        <taxon>Clostridium</taxon>
    </lineage>
</organism>